<dbReference type="AlphaFoldDB" id="A0A814YH04"/>
<organism evidence="1 3">
    <name type="scientific">Didymodactylos carnosus</name>
    <dbReference type="NCBI Taxonomy" id="1234261"/>
    <lineage>
        <taxon>Eukaryota</taxon>
        <taxon>Metazoa</taxon>
        <taxon>Spiralia</taxon>
        <taxon>Gnathifera</taxon>
        <taxon>Rotifera</taxon>
        <taxon>Eurotatoria</taxon>
        <taxon>Bdelloidea</taxon>
        <taxon>Philodinida</taxon>
        <taxon>Philodinidae</taxon>
        <taxon>Didymodactylos</taxon>
    </lineage>
</organism>
<evidence type="ECO:0000313" key="1">
    <source>
        <dbReference type="EMBL" id="CAF1228647.1"/>
    </source>
</evidence>
<dbReference type="Proteomes" id="UP000681722">
    <property type="component" value="Unassembled WGS sequence"/>
</dbReference>
<sequence length="131" mass="15302">HERKKNPQPSIAVKWLLQARYNMKELREYRKCGVSLWCCIKSYYVAVDVIHCVMIVDDWNSVRQLTTLSSLIDNCNNATVKTLCTSLLKIVCEYEKGWKEDFYQKYSSADASRAYQLAEQLYKEAENVCLT</sequence>
<feature type="non-terminal residue" evidence="1">
    <location>
        <position position="1"/>
    </location>
</feature>
<dbReference type="EMBL" id="CAJOBC010009581">
    <property type="protein sequence ID" value="CAF3991414.1"/>
    <property type="molecule type" value="Genomic_DNA"/>
</dbReference>
<reference evidence="1" key="1">
    <citation type="submission" date="2021-02" db="EMBL/GenBank/DDBJ databases">
        <authorList>
            <person name="Nowell W R."/>
        </authorList>
    </citation>
    <scope>NUCLEOTIDE SEQUENCE</scope>
</reference>
<dbReference type="Proteomes" id="UP000663829">
    <property type="component" value="Unassembled WGS sequence"/>
</dbReference>
<evidence type="ECO:0000313" key="2">
    <source>
        <dbReference type="EMBL" id="CAF3991414.1"/>
    </source>
</evidence>
<evidence type="ECO:0000313" key="3">
    <source>
        <dbReference type="Proteomes" id="UP000663829"/>
    </source>
</evidence>
<protein>
    <submittedName>
        <fullName evidence="1">Uncharacterized protein</fullName>
    </submittedName>
</protein>
<proteinExistence type="predicted"/>
<dbReference type="Gene3D" id="1.20.120.330">
    <property type="entry name" value="Nucleotidyltransferases domain 2"/>
    <property type="match status" value="1"/>
</dbReference>
<keyword evidence="3" id="KW-1185">Reference proteome</keyword>
<comment type="caution">
    <text evidence="1">The sequence shown here is derived from an EMBL/GenBank/DDBJ whole genome shotgun (WGS) entry which is preliminary data.</text>
</comment>
<dbReference type="EMBL" id="CAJNOQ010009576">
    <property type="protein sequence ID" value="CAF1228647.1"/>
    <property type="molecule type" value="Genomic_DNA"/>
</dbReference>
<gene>
    <name evidence="1" type="ORF">GPM918_LOCUS25055</name>
    <name evidence="2" type="ORF">SRO942_LOCUS25061</name>
</gene>
<name>A0A814YH04_9BILA</name>
<accession>A0A814YH04</accession>